<dbReference type="AlphaFoldDB" id="A0A9Q8Z095"/>
<reference evidence="1" key="1">
    <citation type="submission" date="2021-12" db="EMBL/GenBank/DDBJ databases">
        <title>Curvularia clavata genome.</title>
        <authorList>
            <person name="Cao Y."/>
        </authorList>
    </citation>
    <scope>NUCLEOTIDE SEQUENCE</scope>
    <source>
        <strain evidence="1">Yc1106</strain>
    </source>
</reference>
<dbReference type="InterPro" id="IPR023393">
    <property type="entry name" value="START-like_dom_sf"/>
</dbReference>
<name>A0A9Q8Z095_CURCL</name>
<dbReference type="CDD" id="cd07822">
    <property type="entry name" value="SRPBCC_4"/>
    <property type="match status" value="1"/>
</dbReference>
<dbReference type="InterPro" id="IPR019587">
    <property type="entry name" value="Polyketide_cyclase/dehydratase"/>
</dbReference>
<dbReference type="OrthoDB" id="509124at2759"/>
<organism evidence="1 2">
    <name type="scientific">Curvularia clavata</name>
    <dbReference type="NCBI Taxonomy" id="95742"/>
    <lineage>
        <taxon>Eukaryota</taxon>
        <taxon>Fungi</taxon>
        <taxon>Dikarya</taxon>
        <taxon>Ascomycota</taxon>
        <taxon>Pezizomycotina</taxon>
        <taxon>Dothideomycetes</taxon>
        <taxon>Pleosporomycetidae</taxon>
        <taxon>Pleosporales</taxon>
        <taxon>Pleosporineae</taxon>
        <taxon>Pleosporaceae</taxon>
        <taxon>Curvularia</taxon>
    </lineage>
</organism>
<evidence type="ECO:0000313" key="1">
    <source>
        <dbReference type="EMBL" id="USP73632.1"/>
    </source>
</evidence>
<dbReference type="PANTHER" id="PTHR36166:SF1">
    <property type="entry name" value="SRPBCC DOMAIN-CONTAINING PROTEIN"/>
    <property type="match status" value="1"/>
</dbReference>
<evidence type="ECO:0000313" key="2">
    <source>
        <dbReference type="Proteomes" id="UP001056012"/>
    </source>
</evidence>
<dbReference type="Proteomes" id="UP001056012">
    <property type="component" value="Chromosome 1"/>
</dbReference>
<dbReference type="SUPFAM" id="SSF55961">
    <property type="entry name" value="Bet v1-like"/>
    <property type="match status" value="1"/>
</dbReference>
<dbReference type="Pfam" id="PF10604">
    <property type="entry name" value="Polyketide_cyc2"/>
    <property type="match status" value="1"/>
</dbReference>
<dbReference type="Gene3D" id="3.30.530.20">
    <property type="match status" value="1"/>
</dbReference>
<protein>
    <submittedName>
        <fullName evidence="1">Uncharacterized protein</fullName>
    </submittedName>
</protein>
<dbReference type="PANTHER" id="PTHR36166">
    <property type="entry name" value="CHROMOSOME 9, WHOLE GENOME SHOTGUN SEQUENCE"/>
    <property type="match status" value="1"/>
</dbReference>
<keyword evidence="2" id="KW-1185">Reference proteome</keyword>
<sequence>MTITAAIDIAQPPSVVRAKFLDFASLPQYHKGFFGSITPLGALEPGNKIRVHFAQAGQTMDATINKNEPEIFTWTGSFPFIFTGKHSFQFEPSTEIPGGCRFIQREEFSGALAWTMGSGFVAKRFGFAEKTTKAWDEYNADLKKWCEAGN</sequence>
<gene>
    <name evidence="1" type="ORF">yc1106_00906</name>
</gene>
<proteinExistence type="predicted"/>
<dbReference type="EMBL" id="CP089274">
    <property type="protein sequence ID" value="USP73632.1"/>
    <property type="molecule type" value="Genomic_DNA"/>
</dbReference>
<dbReference type="VEuPathDB" id="FungiDB:yc1106_00906"/>
<accession>A0A9Q8Z095</accession>